<comment type="caution">
    <text evidence="6">The sequence shown here is derived from an EMBL/GenBank/DDBJ whole genome shotgun (WGS) entry which is preliminary data.</text>
</comment>
<evidence type="ECO:0000256" key="2">
    <source>
        <dbReference type="ARBA" id="ARBA00023125"/>
    </source>
</evidence>
<feature type="transmembrane region" description="Helical" evidence="4">
    <location>
        <begin position="103"/>
        <end position="123"/>
    </location>
</feature>
<dbReference type="InterPro" id="IPR036388">
    <property type="entry name" value="WH-like_DNA-bd_sf"/>
</dbReference>
<feature type="transmembrane region" description="Helical" evidence="4">
    <location>
        <begin position="196"/>
        <end position="214"/>
    </location>
</feature>
<dbReference type="Proteomes" id="UP000466586">
    <property type="component" value="Unassembled WGS sequence"/>
</dbReference>
<evidence type="ECO:0000259" key="5">
    <source>
        <dbReference type="PROSITE" id="PS50043"/>
    </source>
</evidence>
<feature type="domain" description="HTH luxR-type" evidence="5">
    <location>
        <begin position="242"/>
        <end position="305"/>
    </location>
</feature>
<dbReference type="PRINTS" id="PR00038">
    <property type="entry name" value="HTHLUXR"/>
</dbReference>
<reference evidence="6 7" key="1">
    <citation type="submission" date="2019-11" db="EMBL/GenBank/DDBJ databases">
        <title>Pedobacter sp. HMF7647 Genome sequencing and assembly.</title>
        <authorList>
            <person name="Kang H."/>
            <person name="Kim H."/>
            <person name="Joh K."/>
        </authorList>
    </citation>
    <scope>NUCLEOTIDE SEQUENCE [LARGE SCALE GENOMIC DNA]</scope>
    <source>
        <strain evidence="6 7">HMF7647</strain>
    </source>
</reference>
<keyword evidence="4" id="KW-0472">Membrane</keyword>
<evidence type="ECO:0000256" key="3">
    <source>
        <dbReference type="ARBA" id="ARBA00023163"/>
    </source>
</evidence>
<dbReference type="InterPro" id="IPR000792">
    <property type="entry name" value="Tscrpt_reg_LuxR_C"/>
</dbReference>
<dbReference type="PROSITE" id="PS50043">
    <property type="entry name" value="HTH_LUXR_2"/>
    <property type="match status" value="1"/>
</dbReference>
<dbReference type="SMART" id="SM00421">
    <property type="entry name" value="HTH_LUXR"/>
    <property type="match status" value="1"/>
</dbReference>
<dbReference type="GO" id="GO:0006355">
    <property type="term" value="P:regulation of DNA-templated transcription"/>
    <property type="evidence" value="ECO:0007669"/>
    <property type="project" value="InterPro"/>
</dbReference>
<dbReference type="PANTHER" id="PTHR44688">
    <property type="entry name" value="DNA-BINDING TRANSCRIPTIONAL ACTIVATOR DEVR_DOSR"/>
    <property type="match status" value="1"/>
</dbReference>
<name>A0A7K1YBS9_9SPHI</name>
<dbReference type="Gene3D" id="1.10.10.10">
    <property type="entry name" value="Winged helix-like DNA-binding domain superfamily/Winged helix DNA-binding domain"/>
    <property type="match status" value="1"/>
</dbReference>
<feature type="transmembrane region" description="Helical" evidence="4">
    <location>
        <begin position="74"/>
        <end position="91"/>
    </location>
</feature>
<keyword evidence="2" id="KW-0238">DNA-binding</keyword>
<organism evidence="6 7">
    <name type="scientific">Hufsiella arboris</name>
    <dbReference type="NCBI Taxonomy" id="2695275"/>
    <lineage>
        <taxon>Bacteria</taxon>
        <taxon>Pseudomonadati</taxon>
        <taxon>Bacteroidota</taxon>
        <taxon>Sphingobacteriia</taxon>
        <taxon>Sphingobacteriales</taxon>
        <taxon>Sphingobacteriaceae</taxon>
        <taxon>Hufsiella</taxon>
    </lineage>
</organism>
<gene>
    <name evidence="6" type="ORF">GS399_13670</name>
</gene>
<keyword evidence="1" id="KW-0805">Transcription regulation</keyword>
<feature type="transmembrane region" description="Helical" evidence="4">
    <location>
        <begin position="40"/>
        <end position="59"/>
    </location>
</feature>
<accession>A0A7K1YBS9</accession>
<proteinExistence type="predicted"/>
<feature type="transmembrane region" description="Helical" evidence="4">
    <location>
        <begin position="172"/>
        <end position="190"/>
    </location>
</feature>
<dbReference type="Pfam" id="PF00196">
    <property type="entry name" value="GerE"/>
    <property type="match status" value="1"/>
</dbReference>
<dbReference type="GO" id="GO:0003677">
    <property type="term" value="F:DNA binding"/>
    <property type="evidence" value="ECO:0007669"/>
    <property type="project" value="UniProtKB-KW"/>
</dbReference>
<evidence type="ECO:0000256" key="4">
    <source>
        <dbReference type="SAM" id="Phobius"/>
    </source>
</evidence>
<dbReference type="SUPFAM" id="SSF46894">
    <property type="entry name" value="C-terminal effector domain of the bipartite response regulators"/>
    <property type="match status" value="1"/>
</dbReference>
<feature type="transmembrane region" description="Helical" evidence="4">
    <location>
        <begin position="6"/>
        <end position="28"/>
    </location>
</feature>
<feature type="transmembrane region" description="Helical" evidence="4">
    <location>
        <begin position="135"/>
        <end position="152"/>
    </location>
</feature>
<dbReference type="EMBL" id="WVHT01000006">
    <property type="protein sequence ID" value="MXV52025.1"/>
    <property type="molecule type" value="Genomic_DNA"/>
</dbReference>
<sequence length="305" mass="35898">MLVFGTQIHIVTFIFILLEAGMFLFQLFYYLFRPQDKNRLLYLILLILLLFYNITGGLFPDPKIKIPISVQEMVAYGSGFLMASYFPFYFYKAFDLQTLRWHALFGVPLFLIGPYIIFFVLVYAINGNLNFDIKYGMIAPLIYAIVLLYVMYQAIRRKHISDRTNHKYFEEISMYCAITPWISLALFGIVETNQLVEVLCTNTGIICITVLFIFRSIKNARAEYERLVSIESFKPKNELFEELCRFYKLTNREIEIVLLIRQGCTYRQISEKLFIASKTVENHIQNIYEKTNVKNKVSLLHKLFN</sequence>
<dbReference type="CDD" id="cd06170">
    <property type="entry name" value="LuxR_C_like"/>
    <property type="match status" value="1"/>
</dbReference>
<protein>
    <submittedName>
        <fullName evidence="6">LuxR family transcriptional regulator</fullName>
    </submittedName>
</protein>
<keyword evidence="4" id="KW-1133">Transmembrane helix</keyword>
<evidence type="ECO:0000313" key="7">
    <source>
        <dbReference type="Proteomes" id="UP000466586"/>
    </source>
</evidence>
<keyword evidence="4" id="KW-0812">Transmembrane</keyword>
<evidence type="ECO:0000313" key="6">
    <source>
        <dbReference type="EMBL" id="MXV52025.1"/>
    </source>
</evidence>
<evidence type="ECO:0000256" key="1">
    <source>
        <dbReference type="ARBA" id="ARBA00023015"/>
    </source>
</evidence>
<dbReference type="InterPro" id="IPR016032">
    <property type="entry name" value="Sig_transdc_resp-reg_C-effctor"/>
</dbReference>
<keyword evidence="7" id="KW-1185">Reference proteome</keyword>
<dbReference type="PANTHER" id="PTHR44688:SF16">
    <property type="entry name" value="DNA-BINDING TRANSCRIPTIONAL ACTIVATOR DEVR_DOSR"/>
    <property type="match status" value="1"/>
</dbReference>
<keyword evidence="3" id="KW-0804">Transcription</keyword>
<dbReference type="PROSITE" id="PS00622">
    <property type="entry name" value="HTH_LUXR_1"/>
    <property type="match status" value="1"/>
</dbReference>
<dbReference type="AlphaFoldDB" id="A0A7K1YBS9"/>